<comment type="similarity">
    <text evidence="1">Belongs to the multicopper oxidase family.</text>
</comment>
<dbReference type="InterPro" id="IPR011706">
    <property type="entry name" value="Cu-oxidase_C"/>
</dbReference>
<evidence type="ECO:0000256" key="1">
    <source>
        <dbReference type="ARBA" id="ARBA00010609"/>
    </source>
</evidence>
<feature type="domain" description="Plastocyanin-like" evidence="3">
    <location>
        <begin position="118"/>
        <end position="186"/>
    </location>
</feature>
<gene>
    <name evidence="4" type="ORF">ACJRO7_003259</name>
</gene>
<dbReference type="PANTHER" id="PTHR11709">
    <property type="entry name" value="MULTI-COPPER OXIDASE"/>
    <property type="match status" value="1"/>
</dbReference>
<keyword evidence="2" id="KW-1133">Transmembrane helix</keyword>
<keyword evidence="5" id="KW-1185">Reference proteome</keyword>
<keyword evidence="2" id="KW-0472">Membrane</keyword>
<accession>A0ABD3IVV5</accession>
<dbReference type="InterPro" id="IPR045087">
    <property type="entry name" value="Cu-oxidase_fam"/>
</dbReference>
<organism evidence="4 5">
    <name type="scientific">Eucalyptus globulus</name>
    <name type="common">Tasmanian blue gum</name>
    <dbReference type="NCBI Taxonomy" id="34317"/>
    <lineage>
        <taxon>Eukaryota</taxon>
        <taxon>Viridiplantae</taxon>
        <taxon>Streptophyta</taxon>
        <taxon>Embryophyta</taxon>
        <taxon>Tracheophyta</taxon>
        <taxon>Spermatophyta</taxon>
        <taxon>Magnoliopsida</taxon>
        <taxon>eudicotyledons</taxon>
        <taxon>Gunneridae</taxon>
        <taxon>Pentapetalae</taxon>
        <taxon>rosids</taxon>
        <taxon>malvids</taxon>
        <taxon>Myrtales</taxon>
        <taxon>Myrtaceae</taxon>
        <taxon>Myrtoideae</taxon>
        <taxon>Eucalypteae</taxon>
        <taxon>Eucalyptus</taxon>
    </lineage>
</organism>
<evidence type="ECO:0000259" key="3">
    <source>
        <dbReference type="Pfam" id="PF07731"/>
    </source>
</evidence>
<comment type="caution">
    <text evidence="4">The sequence shown here is derived from an EMBL/GenBank/DDBJ whole genome shotgun (WGS) entry which is preliminary data.</text>
</comment>
<feature type="transmembrane region" description="Helical" evidence="2">
    <location>
        <begin position="195"/>
        <end position="217"/>
    </location>
</feature>
<sequence>MDQNASTDYFIVASPSFNSSKFSKAAGVAVLHYSNSQGPALGPLPDPGENDAYASMNQARSIRWNVSAGAARPNPQGSFRYGDITVTDVYVFLNRSPELINGKWRTTLNGISYLPPSTPLKLAQQFNLLGLYKLDFPNRLMNRPAKLDTSLINGTYKAFLEIIFQNNGTNVQSYHLDGYAFFVVGFFPELGQPSWFHLTMLAFGIFALRILTHGIWVRNCMSVVNRENDTTEFQLPDNTIYCGVLSSFQK</sequence>
<name>A0ABD3IVV5_EUCGL</name>
<protein>
    <recommendedName>
        <fullName evidence="3">Plastocyanin-like domain-containing protein</fullName>
    </recommendedName>
</protein>
<evidence type="ECO:0000313" key="4">
    <source>
        <dbReference type="EMBL" id="KAL3718091.1"/>
    </source>
</evidence>
<dbReference type="Gene3D" id="2.60.40.420">
    <property type="entry name" value="Cupredoxins - blue copper proteins"/>
    <property type="match status" value="1"/>
</dbReference>
<dbReference type="PANTHER" id="PTHR11709:SF58">
    <property type="entry name" value="SKU5 SIMILAR 3"/>
    <property type="match status" value="1"/>
</dbReference>
<dbReference type="InterPro" id="IPR008972">
    <property type="entry name" value="Cupredoxin"/>
</dbReference>
<dbReference type="AlphaFoldDB" id="A0ABD3IVV5"/>
<evidence type="ECO:0000256" key="2">
    <source>
        <dbReference type="SAM" id="Phobius"/>
    </source>
</evidence>
<keyword evidence="2" id="KW-0812">Transmembrane</keyword>
<dbReference type="SUPFAM" id="SSF49503">
    <property type="entry name" value="Cupredoxins"/>
    <property type="match status" value="1"/>
</dbReference>
<dbReference type="Proteomes" id="UP001634007">
    <property type="component" value="Unassembled WGS sequence"/>
</dbReference>
<reference evidence="4 5" key="1">
    <citation type="submission" date="2024-11" db="EMBL/GenBank/DDBJ databases">
        <title>Chromosome-level genome assembly of Eucalyptus globulus Labill. provides insights into its genome evolution.</title>
        <authorList>
            <person name="Li X."/>
        </authorList>
    </citation>
    <scope>NUCLEOTIDE SEQUENCE [LARGE SCALE GENOMIC DNA]</scope>
    <source>
        <strain evidence="4">CL2024</strain>
        <tissue evidence="4">Fresh tender leaves</tissue>
    </source>
</reference>
<evidence type="ECO:0000313" key="5">
    <source>
        <dbReference type="Proteomes" id="UP001634007"/>
    </source>
</evidence>
<proteinExistence type="inferred from homology"/>
<dbReference type="Pfam" id="PF07731">
    <property type="entry name" value="Cu-oxidase_2"/>
    <property type="match status" value="1"/>
</dbReference>
<dbReference type="EMBL" id="JBJKBG010000010">
    <property type="protein sequence ID" value="KAL3718091.1"/>
    <property type="molecule type" value="Genomic_DNA"/>
</dbReference>